<evidence type="ECO:0000313" key="1">
    <source>
        <dbReference type="EMBL" id="TFU32343.1"/>
    </source>
</evidence>
<dbReference type="Proteomes" id="UP000298358">
    <property type="component" value="Unassembled WGS sequence"/>
</dbReference>
<name>A0A4Y9FSY9_9MICO</name>
<dbReference type="AlphaFoldDB" id="A0A4Y9FSY9"/>
<proteinExistence type="predicted"/>
<dbReference type="Gene3D" id="2.40.50.140">
    <property type="entry name" value="Nucleic acid-binding proteins"/>
    <property type="match status" value="1"/>
</dbReference>
<sequence length="255" mass="28466">MVLNPSHLGSTCPRSGIDETALASIGATGGITGRSMETSWPHLQLSSRYSAARNRFAGALLGKSLVSASTDVHQALLEGGYLAEPDVPSGFLETSLGVDRHLFKARALSRVHVQEAASRARAFVHARRRVRPVTVAERDLAQQEVLLEVAPLRLRRLSELALGSRAPTPFDEGLVRLNDFFRARFSSGKDVTYVPLRPERVLEVRYDQLEGDPAFRMRFRHTVQFERWRPDREATSCRFDQLDVPAKYDLGDVID</sequence>
<gene>
    <name evidence="1" type="ORF">E4U02_11135</name>
</gene>
<evidence type="ECO:0000313" key="2">
    <source>
        <dbReference type="Proteomes" id="UP000298358"/>
    </source>
</evidence>
<comment type="caution">
    <text evidence="1">The sequence shown here is derived from an EMBL/GenBank/DDBJ whole genome shotgun (WGS) entry which is preliminary data.</text>
</comment>
<dbReference type="EMBL" id="SPQB01000028">
    <property type="protein sequence ID" value="TFU32343.1"/>
    <property type="molecule type" value="Genomic_DNA"/>
</dbReference>
<organism evidence="1 2">
    <name type="scientific">Microbacterium paludicola</name>
    <dbReference type="NCBI Taxonomy" id="300019"/>
    <lineage>
        <taxon>Bacteria</taxon>
        <taxon>Bacillati</taxon>
        <taxon>Actinomycetota</taxon>
        <taxon>Actinomycetes</taxon>
        <taxon>Micrococcales</taxon>
        <taxon>Microbacteriaceae</taxon>
        <taxon>Microbacterium</taxon>
    </lineage>
</organism>
<dbReference type="InterPro" id="IPR012340">
    <property type="entry name" value="NA-bd_OB-fold"/>
</dbReference>
<protein>
    <submittedName>
        <fullName evidence="1">Uncharacterized protein</fullName>
    </submittedName>
</protein>
<accession>A0A4Y9FSY9</accession>
<keyword evidence="2" id="KW-1185">Reference proteome</keyword>
<reference evidence="1 2" key="1">
    <citation type="submission" date="2019-03" db="EMBL/GenBank/DDBJ databases">
        <title>Diversity of the mouse oral microbiome.</title>
        <authorList>
            <person name="Joseph S."/>
            <person name="Aduse-Opoku J."/>
            <person name="Curtis M."/>
            <person name="Wade W."/>
            <person name="Hashim A."/>
        </authorList>
    </citation>
    <scope>NUCLEOTIDE SEQUENCE [LARGE SCALE GENOMIC DNA]</scope>
    <source>
        <strain evidence="1 2">P1012</strain>
    </source>
</reference>